<feature type="region of interest" description="Disordered" evidence="9">
    <location>
        <begin position="245"/>
        <end position="265"/>
    </location>
</feature>
<organism evidence="11 12">
    <name type="scientific">Hemibagrus wyckioides</name>
    <dbReference type="NCBI Taxonomy" id="337641"/>
    <lineage>
        <taxon>Eukaryota</taxon>
        <taxon>Metazoa</taxon>
        <taxon>Chordata</taxon>
        <taxon>Craniata</taxon>
        <taxon>Vertebrata</taxon>
        <taxon>Euteleostomi</taxon>
        <taxon>Actinopterygii</taxon>
        <taxon>Neopterygii</taxon>
        <taxon>Teleostei</taxon>
        <taxon>Ostariophysi</taxon>
        <taxon>Siluriformes</taxon>
        <taxon>Bagridae</taxon>
        <taxon>Hemibagrus</taxon>
    </lineage>
</organism>
<feature type="domain" description="DDE Tnp4" evidence="10">
    <location>
        <begin position="269"/>
        <end position="391"/>
    </location>
</feature>
<protein>
    <recommendedName>
        <fullName evidence="10">DDE Tnp4 domain-containing protein</fullName>
    </recommendedName>
</protein>
<evidence type="ECO:0000256" key="9">
    <source>
        <dbReference type="SAM" id="MobiDB-lite"/>
    </source>
</evidence>
<comment type="caution">
    <text evidence="11">The sequence shown here is derived from an EMBL/GenBank/DDBJ whole genome shotgun (WGS) entry which is preliminary data.</text>
</comment>
<comment type="subcellular location">
    <subcellularLocation>
        <location evidence="2">Nucleus</location>
    </subcellularLocation>
</comment>
<comment type="similarity">
    <text evidence="3">Belongs to the HARBI1 family.</text>
</comment>
<dbReference type="GO" id="GO:0005634">
    <property type="term" value="C:nucleus"/>
    <property type="evidence" value="ECO:0007669"/>
    <property type="project" value="UniProtKB-SubCell"/>
</dbReference>
<evidence type="ECO:0000256" key="6">
    <source>
        <dbReference type="ARBA" id="ARBA00022801"/>
    </source>
</evidence>
<evidence type="ECO:0000256" key="8">
    <source>
        <dbReference type="SAM" id="Coils"/>
    </source>
</evidence>
<dbReference type="GO" id="GO:0046872">
    <property type="term" value="F:metal ion binding"/>
    <property type="evidence" value="ECO:0007669"/>
    <property type="project" value="UniProtKB-KW"/>
</dbReference>
<dbReference type="GO" id="GO:0016787">
    <property type="term" value="F:hydrolase activity"/>
    <property type="evidence" value="ECO:0007669"/>
    <property type="project" value="UniProtKB-KW"/>
</dbReference>
<sequence>MTSEDLAAGRWSAAAAGRLVMDVMQSEWEPLSHCELEQRLDQAVEEILEAELMSGVQGWGQGQSRSVYTRVSRQEETITRTSAHAETSHTSTSASLLYQAEGEPASENQQHVAEIEENPTVQYLTSLLQKLKWRDSQRRLKGRSRLSLSHTVFLSLTLLSTHLSYRSVSSTFRLEKGNIHRIFFSFCHRVNTLQDQIIRWPTGQEASDLLLPFSSCLGYDEKLQQKGLPKVLGVLGHTRIPFRFPPGKQDSESDAPHAKRLRKGSPPDHWLNLELVCDAEGRFIHCSVSQGSHRNPGEALSHILAQNPELLPPGTCLLAGAGYPLTRHILTPFRTARNPQENLYNRVLETHLRRLEQAMADLKKRFRRLSYLDVGKCERAAVVVLTCCILHTALLDAGYTTTGQVEIHTRVEGEEEEEKEEEGVKEEAGVKLREMVINLLYGALDSGTQEHEEHDGHEGFITQYL</sequence>
<keyword evidence="7" id="KW-0539">Nucleus</keyword>
<keyword evidence="8" id="KW-0175">Coiled coil</keyword>
<proteinExistence type="inferred from homology"/>
<evidence type="ECO:0000256" key="4">
    <source>
        <dbReference type="ARBA" id="ARBA00022722"/>
    </source>
</evidence>
<dbReference type="OrthoDB" id="2668416at2759"/>
<dbReference type="InterPro" id="IPR027806">
    <property type="entry name" value="HARBI1_dom"/>
</dbReference>
<dbReference type="GO" id="GO:0004518">
    <property type="term" value="F:nuclease activity"/>
    <property type="evidence" value="ECO:0007669"/>
    <property type="project" value="UniProtKB-KW"/>
</dbReference>
<evidence type="ECO:0000256" key="2">
    <source>
        <dbReference type="ARBA" id="ARBA00004123"/>
    </source>
</evidence>
<evidence type="ECO:0000256" key="7">
    <source>
        <dbReference type="ARBA" id="ARBA00023242"/>
    </source>
</evidence>
<name>A0A9D3P4L5_9TELE</name>
<keyword evidence="12" id="KW-1185">Reference proteome</keyword>
<dbReference type="PANTHER" id="PTHR22930">
    <property type="match status" value="1"/>
</dbReference>
<keyword evidence="4" id="KW-0540">Nuclease</keyword>
<reference evidence="11 12" key="1">
    <citation type="submission" date="2021-06" db="EMBL/GenBank/DDBJ databases">
        <title>Chromosome-level genome assembly of the red-tail catfish (Hemibagrus wyckioides).</title>
        <authorList>
            <person name="Shao F."/>
        </authorList>
    </citation>
    <scope>NUCLEOTIDE SEQUENCE [LARGE SCALE GENOMIC DNA]</scope>
    <source>
        <strain evidence="11">EC202008001</strain>
        <tissue evidence="11">Blood</tissue>
    </source>
</reference>
<evidence type="ECO:0000256" key="1">
    <source>
        <dbReference type="ARBA" id="ARBA00001968"/>
    </source>
</evidence>
<dbReference type="InterPro" id="IPR045249">
    <property type="entry name" value="HARBI1-like"/>
</dbReference>
<dbReference type="Proteomes" id="UP000824219">
    <property type="component" value="Linkage Group LG02"/>
</dbReference>
<dbReference type="EMBL" id="JAHKSW010000002">
    <property type="protein sequence ID" value="KAG7334615.1"/>
    <property type="molecule type" value="Genomic_DNA"/>
</dbReference>
<evidence type="ECO:0000313" key="11">
    <source>
        <dbReference type="EMBL" id="KAG7334615.1"/>
    </source>
</evidence>
<evidence type="ECO:0000256" key="5">
    <source>
        <dbReference type="ARBA" id="ARBA00022723"/>
    </source>
</evidence>
<evidence type="ECO:0000313" key="12">
    <source>
        <dbReference type="Proteomes" id="UP000824219"/>
    </source>
</evidence>
<keyword evidence="6" id="KW-0378">Hydrolase</keyword>
<evidence type="ECO:0000256" key="3">
    <source>
        <dbReference type="ARBA" id="ARBA00006958"/>
    </source>
</evidence>
<dbReference type="Pfam" id="PF13359">
    <property type="entry name" value="DDE_Tnp_4"/>
    <property type="match status" value="1"/>
</dbReference>
<comment type="cofactor">
    <cofactor evidence="1">
        <name>a divalent metal cation</name>
        <dbReference type="ChEBI" id="CHEBI:60240"/>
    </cofactor>
</comment>
<evidence type="ECO:0000259" key="10">
    <source>
        <dbReference type="Pfam" id="PF13359"/>
    </source>
</evidence>
<keyword evidence="5" id="KW-0479">Metal-binding</keyword>
<gene>
    <name evidence="11" type="ORF">KOW79_001211</name>
</gene>
<accession>A0A9D3P4L5</accession>
<feature type="coiled-coil region" evidence="8">
    <location>
        <begin position="345"/>
        <end position="372"/>
    </location>
</feature>
<dbReference type="AlphaFoldDB" id="A0A9D3P4L5"/>
<dbReference type="PANTHER" id="PTHR22930:SF255">
    <property type="entry name" value="ELONGIN B"/>
    <property type="match status" value="1"/>
</dbReference>